<evidence type="ECO:0000313" key="1">
    <source>
        <dbReference type="EMBL" id="GBP96564.1"/>
    </source>
</evidence>
<gene>
    <name evidence="1" type="ORF">EVAR_71270_1</name>
</gene>
<dbReference type="OrthoDB" id="10686326at2759"/>
<keyword evidence="2" id="KW-1185">Reference proteome</keyword>
<proteinExistence type="predicted"/>
<organism evidence="1 2">
    <name type="scientific">Eumeta variegata</name>
    <name type="common">Bagworm moth</name>
    <name type="synonym">Eumeta japonica</name>
    <dbReference type="NCBI Taxonomy" id="151549"/>
    <lineage>
        <taxon>Eukaryota</taxon>
        <taxon>Metazoa</taxon>
        <taxon>Ecdysozoa</taxon>
        <taxon>Arthropoda</taxon>
        <taxon>Hexapoda</taxon>
        <taxon>Insecta</taxon>
        <taxon>Pterygota</taxon>
        <taxon>Neoptera</taxon>
        <taxon>Endopterygota</taxon>
        <taxon>Lepidoptera</taxon>
        <taxon>Glossata</taxon>
        <taxon>Ditrysia</taxon>
        <taxon>Tineoidea</taxon>
        <taxon>Psychidae</taxon>
        <taxon>Oiketicinae</taxon>
        <taxon>Eumeta</taxon>
    </lineage>
</organism>
<dbReference type="Proteomes" id="UP000299102">
    <property type="component" value="Unassembled WGS sequence"/>
</dbReference>
<reference evidence="1 2" key="1">
    <citation type="journal article" date="2019" name="Commun. Biol.">
        <title>The bagworm genome reveals a unique fibroin gene that provides high tensile strength.</title>
        <authorList>
            <person name="Kono N."/>
            <person name="Nakamura H."/>
            <person name="Ohtoshi R."/>
            <person name="Tomita M."/>
            <person name="Numata K."/>
            <person name="Arakawa K."/>
        </authorList>
    </citation>
    <scope>NUCLEOTIDE SEQUENCE [LARGE SCALE GENOMIC DNA]</scope>
</reference>
<dbReference type="EMBL" id="BGZK01002802">
    <property type="protein sequence ID" value="GBP96564.1"/>
    <property type="molecule type" value="Genomic_DNA"/>
</dbReference>
<protein>
    <submittedName>
        <fullName evidence="1">Uncharacterized protein</fullName>
    </submittedName>
</protein>
<dbReference type="AlphaFoldDB" id="A0A4C2ABH9"/>
<sequence>MNSSGGPTSYPSEKLNKTDEYLVHTINNPIATGGGIVGGSSASTIIKPPAIAALIAKKETPRDATKQKLSQRQQAQHLLKTLLLLSLLRP</sequence>
<comment type="caution">
    <text evidence="1">The sequence shown here is derived from an EMBL/GenBank/DDBJ whole genome shotgun (WGS) entry which is preliminary data.</text>
</comment>
<evidence type="ECO:0000313" key="2">
    <source>
        <dbReference type="Proteomes" id="UP000299102"/>
    </source>
</evidence>
<accession>A0A4C2ABH9</accession>
<name>A0A4C2ABH9_EUMVA</name>